<dbReference type="InterPro" id="IPR050169">
    <property type="entry name" value="Krueppel_C2H2_ZnF"/>
</dbReference>
<dbReference type="Gene3D" id="6.10.140.140">
    <property type="match status" value="1"/>
</dbReference>
<dbReference type="KEGG" id="hai:109377410"/>
<dbReference type="Pfam" id="PF01352">
    <property type="entry name" value="KRAB"/>
    <property type="match status" value="1"/>
</dbReference>
<dbReference type="PANTHER" id="PTHR23232:SF98">
    <property type="entry name" value="KRAB DOMAIN-CONTAINING PROTEIN 4"/>
    <property type="match status" value="1"/>
</dbReference>
<organism evidence="2 3">
    <name type="scientific">Hipposideros armiger</name>
    <name type="common">Great Himalayan leaf-nosed bat</name>
    <dbReference type="NCBI Taxonomy" id="186990"/>
    <lineage>
        <taxon>Eukaryota</taxon>
        <taxon>Metazoa</taxon>
        <taxon>Chordata</taxon>
        <taxon>Craniata</taxon>
        <taxon>Vertebrata</taxon>
        <taxon>Euteleostomi</taxon>
        <taxon>Mammalia</taxon>
        <taxon>Eutheria</taxon>
        <taxon>Laurasiatheria</taxon>
        <taxon>Chiroptera</taxon>
        <taxon>Yinpterochiroptera</taxon>
        <taxon>Rhinolophoidea</taxon>
        <taxon>Hipposideridae</taxon>
        <taxon>Hipposideros</taxon>
    </lineage>
</organism>
<dbReference type="SMART" id="SM00349">
    <property type="entry name" value="KRAB"/>
    <property type="match status" value="1"/>
</dbReference>
<keyword evidence="2" id="KW-1185">Reference proteome</keyword>
<accession>A0A8B7QKI1</accession>
<dbReference type="AlphaFoldDB" id="A0A8B7QKI1"/>
<name>A0A8B7QKI1_HIPAR</name>
<dbReference type="OrthoDB" id="9837816at2759"/>
<dbReference type="InterPro" id="IPR001909">
    <property type="entry name" value="KRAB"/>
</dbReference>
<gene>
    <name evidence="3" type="primary">LOC109377410</name>
</gene>
<dbReference type="Proteomes" id="UP000694851">
    <property type="component" value="Unplaced"/>
</dbReference>
<dbReference type="SUPFAM" id="SSF109640">
    <property type="entry name" value="KRAB domain (Kruppel-associated box)"/>
    <property type="match status" value="1"/>
</dbReference>
<protein>
    <submittedName>
        <fullName evidence="3">KRAB domain-containing protein 4-like</fullName>
    </submittedName>
</protein>
<dbReference type="PANTHER" id="PTHR23232">
    <property type="entry name" value="KRAB DOMAIN C2H2 ZINC FINGER"/>
    <property type="match status" value="1"/>
</dbReference>
<dbReference type="InterPro" id="IPR036051">
    <property type="entry name" value="KRAB_dom_sf"/>
</dbReference>
<evidence type="ECO:0000313" key="2">
    <source>
        <dbReference type="Proteomes" id="UP000694851"/>
    </source>
</evidence>
<dbReference type="GeneID" id="109377410"/>
<sequence length="90" mass="10400">MLVSLATSQEQLKMTKSKVTFAFKDVFVDFTSGEWQLLDAAQKSLYWNVMLENYSNLVSVDASNLYPISRISFLSLIVVMRVYTFQYLII</sequence>
<dbReference type="PROSITE" id="PS50805">
    <property type="entry name" value="KRAB"/>
    <property type="match status" value="1"/>
</dbReference>
<reference evidence="3" key="1">
    <citation type="submission" date="2025-08" db="UniProtKB">
        <authorList>
            <consortium name="RefSeq"/>
        </authorList>
    </citation>
    <scope>IDENTIFICATION</scope>
    <source>
        <tissue evidence="3">Muscle</tissue>
    </source>
</reference>
<dbReference type="GO" id="GO:0006355">
    <property type="term" value="P:regulation of DNA-templated transcription"/>
    <property type="evidence" value="ECO:0007669"/>
    <property type="project" value="InterPro"/>
</dbReference>
<feature type="domain" description="KRAB" evidence="1">
    <location>
        <begin position="21"/>
        <end position="90"/>
    </location>
</feature>
<evidence type="ECO:0000313" key="3">
    <source>
        <dbReference type="RefSeq" id="XP_019489284.1"/>
    </source>
</evidence>
<evidence type="ECO:0000259" key="1">
    <source>
        <dbReference type="PROSITE" id="PS50805"/>
    </source>
</evidence>
<dbReference type="CDD" id="cd07765">
    <property type="entry name" value="KRAB_A-box"/>
    <property type="match status" value="1"/>
</dbReference>
<dbReference type="RefSeq" id="XP_019489284.1">
    <property type="nucleotide sequence ID" value="XM_019633739.1"/>
</dbReference>
<proteinExistence type="predicted"/>